<evidence type="ECO:0000313" key="5">
    <source>
        <dbReference type="EMBL" id="CAF3596738.1"/>
    </source>
</evidence>
<evidence type="ECO:0000256" key="2">
    <source>
        <dbReference type="SAM" id="Phobius"/>
    </source>
</evidence>
<keyword evidence="2" id="KW-1133">Transmembrane helix</keyword>
<accession>A0A813UPM3</accession>
<dbReference type="OrthoDB" id="48306at2759"/>
<dbReference type="PANTHER" id="PTHR21530">
    <property type="entry name" value="PHEROMONE SHUTDOWN PROTEIN"/>
    <property type="match status" value="1"/>
</dbReference>
<dbReference type="EMBL" id="CAJNOK010001455">
    <property type="protein sequence ID" value="CAF0812845.1"/>
    <property type="molecule type" value="Genomic_DNA"/>
</dbReference>
<evidence type="ECO:0000313" key="4">
    <source>
        <dbReference type="EMBL" id="CAF0832834.1"/>
    </source>
</evidence>
<evidence type="ECO:0000313" key="6">
    <source>
        <dbReference type="EMBL" id="CAF3619908.1"/>
    </source>
</evidence>
<feature type="region of interest" description="Disordered" evidence="1">
    <location>
        <begin position="1"/>
        <end position="37"/>
    </location>
</feature>
<reference evidence="4" key="1">
    <citation type="submission" date="2021-02" db="EMBL/GenBank/DDBJ databases">
        <authorList>
            <person name="Nowell W R."/>
        </authorList>
    </citation>
    <scope>NUCLEOTIDE SEQUENCE</scope>
</reference>
<dbReference type="PANTHER" id="PTHR21530:SF7">
    <property type="entry name" value="TRAB DOMAIN-CONTAINING PROTEIN"/>
    <property type="match status" value="1"/>
</dbReference>
<dbReference type="EMBL" id="CAJNOQ010000733">
    <property type="protein sequence ID" value="CAF0832834.1"/>
    <property type="molecule type" value="Genomic_DNA"/>
</dbReference>
<dbReference type="InterPro" id="IPR002816">
    <property type="entry name" value="TraB/PrgY/GumN_fam"/>
</dbReference>
<dbReference type="AlphaFoldDB" id="A0A813UPM3"/>
<dbReference type="Proteomes" id="UP000677228">
    <property type="component" value="Unassembled WGS sequence"/>
</dbReference>
<keyword evidence="2" id="KW-0812">Transmembrane</keyword>
<feature type="transmembrane region" description="Helical" evidence="2">
    <location>
        <begin position="382"/>
        <end position="400"/>
    </location>
</feature>
<evidence type="ECO:0000256" key="1">
    <source>
        <dbReference type="SAM" id="MobiDB-lite"/>
    </source>
</evidence>
<proteinExistence type="predicted"/>
<dbReference type="Proteomes" id="UP000682733">
    <property type="component" value="Unassembled WGS sequence"/>
</dbReference>
<dbReference type="Proteomes" id="UP000681722">
    <property type="component" value="Unassembled WGS sequence"/>
</dbReference>
<keyword evidence="2" id="KW-0472">Membrane</keyword>
<dbReference type="InterPro" id="IPR046345">
    <property type="entry name" value="TraB_PrgY-like"/>
</dbReference>
<evidence type="ECO:0008006" key="8">
    <source>
        <dbReference type="Google" id="ProtNLM"/>
    </source>
</evidence>
<protein>
    <recommendedName>
        <fullName evidence="8">TraB domain-containing protein</fullName>
    </recommendedName>
</protein>
<dbReference type="EMBL" id="CAJOBA010001455">
    <property type="protein sequence ID" value="CAF3596738.1"/>
    <property type="molecule type" value="Genomic_DNA"/>
</dbReference>
<comment type="caution">
    <text evidence="4">The sequence shown here is derived from an EMBL/GenBank/DDBJ whole genome shotgun (WGS) entry which is preliminary data.</text>
</comment>
<evidence type="ECO:0000313" key="3">
    <source>
        <dbReference type="EMBL" id="CAF0812845.1"/>
    </source>
</evidence>
<dbReference type="Pfam" id="PF01963">
    <property type="entry name" value="TraB_PrgY_gumN"/>
    <property type="match status" value="2"/>
</dbReference>
<dbReference type="Proteomes" id="UP000663829">
    <property type="component" value="Unassembled WGS sequence"/>
</dbReference>
<gene>
    <name evidence="4" type="ORF">GPM918_LOCUS5146</name>
    <name evidence="3" type="ORF">OVA965_LOCUS5238</name>
    <name evidence="6" type="ORF">SRO942_LOCUS5146</name>
    <name evidence="5" type="ORF">TMI583_LOCUS5236</name>
</gene>
<name>A0A813UPM3_9BILA</name>
<dbReference type="EMBL" id="CAJOBC010000733">
    <property type="protein sequence ID" value="CAF3619908.1"/>
    <property type="molecule type" value="Genomic_DNA"/>
</dbReference>
<dbReference type="CDD" id="cd14726">
    <property type="entry name" value="TraB_PrgY-like"/>
    <property type="match status" value="1"/>
</dbReference>
<feature type="compositionally biased region" description="Low complexity" evidence="1">
    <location>
        <begin position="18"/>
        <end position="37"/>
    </location>
</feature>
<keyword evidence="7" id="KW-1185">Reference proteome</keyword>
<sequence length="405" mass="45101">METYIPDGETVEKQNEEQQQTASLSTSTTKPQPTTLRTTFESVKPPTVIRSVPIASSRSIYSLLPKPRSIPIRVENPQLPETVTVLKDPNTNGTIYLIGTAHFSEKSQRDVAEVIQLTQPDIVMVELCKSRVNVLSLDEQTLMKEATEMNLQKLRALIKSVCLLVDFLLQLVDLETLFFYLQNGVIHGVIHVLLLSMTAHLTKELGMAPGGEFRAAFREAKKIPNCGIILGDRPVTITLKRAINSLTWWKKVKLAWSLCTSKEKITSEDVEKCMQQDMLERLLLEMSGDYPELSRVFVEERDQFLAYSLKKCAQPIPIETTADGFVPSTVVGVVGIGHVPGIVKNWDKNLDVSQLMSIDPSSSSTLSVKTSSAVMKRDYGSMALKVACFGAIFAAIFHFAKIRLR</sequence>
<evidence type="ECO:0000313" key="7">
    <source>
        <dbReference type="Proteomes" id="UP000663829"/>
    </source>
</evidence>
<organism evidence="4 7">
    <name type="scientific">Didymodactylos carnosus</name>
    <dbReference type="NCBI Taxonomy" id="1234261"/>
    <lineage>
        <taxon>Eukaryota</taxon>
        <taxon>Metazoa</taxon>
        <taxon>Spiralia</taxon>
        <taxon>Gnathifera</taxon>
        <taxon>Rotifera</taxon>
        <taxon>Eurotatoria</taxon>
        <taxon>Bdelloidea</taxon>
        <taxon>Philodinida</taxon>
        <taxon>Philodinidae</taxon>
        <taxon>Didymodactylos</taxon>
    </lineage>
</organism>